<dbReference type="AlphaFoldDB" id="A0AAJ6B4U3"/>
<accession>A0AAJ6B4U3</accession>
<evidence type="ECO:0000256" key="1">
    <source>
        <dbReference type="SAM" id="MobiDB-lite"/>
    </source>
</evidence>
<dbReference type="InterPro" id="IPR012349">
    <property type="entry name" value="Split_barrel_FMN-bd"/>
</dbReference>
<dbReference type="PANTHER" id="PTHR35802">
    <property type="entry name" value="PROTEASE SYNTHASE AND SPORULATION PROTEIN PAI 2"/>
    <property type="match status" value="1"/>
</dbReference>
<dbReference type="Proteomes" id="UP001213972">
    <property type="component" value="Chromosome"/>
</dbReference>
<evidence type="ECO:0000313" key="2">
    <source>
        <dbReference type="EMBL" id="WEK14479.1"/>
    </source>
</evidence>
<organism evidence="2 3">
    <name type="scientific">Candidatus Microbacterium phytovorans</name>
    <dbReference type="NCBI Taxonomy" id="3121374"/>
    <lineage>
        <taxon>Bacteria</taxon>
        <taxon>Bacillati</taxon>
        <taxon>Actinomycetota</taxon>
        <taxon>Actinomycetes</taxon>
        <taxon>Micrococcales</taxon>
        <taxon>Microbacteriaceae</taxon>
        <taxon>Microbacterium</taxon>
    </lineage>
</organism>
<sequence length="224" mass="24907">MRQNPSFAMTDVSELRRIIAEHPWVTIVSDTPDGLVASHYAVLLDEGADDLTIVGHVGKPDDLIHGLGERELLVVFQGPHGYISPGWYPPGPNVPTWNFVSVHLAGVPEILSTEENLAVLERLVARFESAMPGPRLMWEPPNDEDFVRRLERGTVGFRLRPTRVTAKRKLSQNRPDEVVDTIIAQLEDGAGPYADPRLPGEMRRAHDALRQARSTQAEKGDATR</sequence>
<dbReference type="Pfam" id="PF04299">
    <property type="entry name" value="FMN_bind_2"/>
    <property type="match status" value="1"/>
</dbReference>
<name>A0AAJ6B4U3_9MICO</name>
<feature type="compositionally biased region" description="Basic and acidic residues" evidence="1">
    <location>
        <begin position="198"/>
        <end position="224"/>
    </location>
</feature>
<protein>
    <submittedName>
        <fullName evidence="2">FMN-binding negative transcriptional regulator</fullName>
    </submittedName>
</protein>
<dbReference type="EMBL" id="CP119321">
    <property type="protein sequence ID" value="WEK14479.1"/>
    <property type="molecule type" value="Genomic_DNA"/>
</dbReference>
<proteinExistence type="predicted"/>
<dbReference type="PANTHER" id="PTHR35802:SF1">
    <property type="entry name" value="PROTEASE SYNTHASE AND SPORULATION PROTEIN PAI 2"/>
    <property type="match status" value="1"/>
</dbReference>
<gene>
    <name evidence="2" type="ORF">P0Y48_04550</name>
</gene>
<feature type="region of interest" description="Disordered" evidence="1">
    <location>
        <begin position="189"/>
        <end position="224"/>
    </location>
</feature>
<dbReference type="Gene3D" id="2.30.110.10">
    <property type="entry name" value="Electron Transport, Fmn-binding Protein, Chain A"/>
    <property type="match status" value="1"/>
</dbReference>
<dbReference type="SUPFAM" id="SSF50475">
    <property type="entry name" value="FMN-binding split barrel"/>
    <property type="match status" value="1"/>
</dbReference>
<dbReference type="InterPro" id="IPR007396">
    <property type="entry name" value="TR_PAI2-type"/>
</dbReference>
<dbReference type="PIRSF" id="PIRSF010372">
    <property type="entry name" value="PaiB"/>
    <property type="match status" value="1"/>
</dbReference>
<reference evidence="2" key="1">
    <citation type="submission" date="2023-03" db="EMBL/GenBank/DDBJ databases">
        <title>Andean soil-derived lignocellulolytic bacterial consortium as a source of novel taxa and putative plastic-active enzymes.</title>
        <authorList>
            <person name="Diaz-Garcia L."/>
            <person name="Chuvochina M."/>
            <person name="Feuerriegel G."/>
            <person name="Bunk B."/>
            <person name="Sproer C."/>
            <person name="Streit W.R."/>
            <person name="Rodriguez L.M."/>
            <person name="Overmann J."/>
            <person name="Jimenez D.J."/>
        </authorList>
    </citation>
    <scope>NUCLEOTIDE SEQUENCE</scope>
    <source>
        <strain evidence="2">MAG 4610</strain>
    </source>
</reference>
<evidence type="ECO:0000313" key="3">
    <source>
        <dbReference type="Proteomes" id="UP001213972"/>
    </source>
</evidence>